<dbReference type="InterPro" id="IPR050109">
    <property type="entry name" value="HTH-type_TetR-like_transc_reg"/>
</dbReference>
<evidence type="ECO:0000256" key="1">
    <source>
        <dbReference type="ARBA" id="ARBA00023015"/>
    </source>
</evidence>
<dbReference type="SUPFAM" id="SSF46689">
    <property type="entry name" value="Homeodomain-like"/>
    <property type="match status" value="1"/>
</dbReference>
<dbReference type="Gene3D" id="1.10.357.10">
    <property type="entry name" value="Tetracycline Repressor, domain 2"/>
    <property type="match status" value="1"/>
</dbReference>
<comment type="caution">
    <text evidence="6">The sequence shown here is derived from an EMBL/GenBank/DDBJ whole genome shotgun (WGS) entry which is preliminary data.</text>
</comment>
<dbReference type="EMBL" id="BMYX01000021">
    <property type="protein sequence ID" value="GGY25386.1"/>
    <property type="molecule type" value="Genomic_DNA"/>
</dbReference>
<organism evidence="6 7">
    <name type="scientific">Paludibacterium paludis</name>
    <dbReference type="NCBI Taxonomy" id="1225769"/>
    <lineage>
        <taxon>Bacteria</taxon>
        <taxon>Pseudomonadati</taxon>
        <taxon>Pseudomonadota</taxon>
        <taxon>Betaproteobacteria</taxon>
        <taxon>Neisseriales</taxon>
        <taxon>Chromobacteriaceae</taxon>
        <taxon>Paludibacterium</taxon>
    </lineage>
</organism>
<evidence type="ECO:0000256" key="2">
    <source>
        <dbReference type="ARBA" id="ARBA00023125"/>
    </source>
</evidence>
<dbReference type="InterPro" id="IPR001647">
    <property type="entry name" value="HTH_TetR"/>
</dbReference>
<dbReference type="Proteomes" id="UP000645257">
    <property type="component" value="Unassembled WGS sequence"/>
</dbReference>
<keyword evidence="7" id="KW-1185">Reference proteome</keyword>
<feature type="DNA-binding region" description="H-T-H motif" evidence="4">
    <location>
        <begin position="41"/>
        <end position="60"/>
    </location>
</feature>
<evidence type="ECO:0000313" key="6">
    <source>
        <dbReference type="EMBL" id="GGY25386.1"/>
    </source>
</evidence>
<evidence type="ECO:0000313" key="7">
    <source>
        <dbReference type="Proteomes" id="UP000645257"/>
    </source>
</evidence>
<dbReference type="RefSeq" id="WP_189536033.1">
    <property type="nucleotide sequence ID" value="NZ_BMYX01000021.1"/>
</dbReference>
<dbReference type="PRINTS" id="PR00455">
    <property type="entry name" value="HTHTETR"/>
</dbReference>
<dbReference type="PROSITE" id="PS50977">
    <property type="entry name" value="HTH_TETR_2"/>
    <property type="match status" value="1"/>
</dbReference>
<proteinExistence type="predicted"/>
<keyword evidence="3" id="KW-0804">Transcription</keyword>
<dbReference type="InterPro" id="IPR009057">
    <property type="entry name" value="Homeodomain-like_sf"/>
</dbReference>
<sequence length="204" mass="21939">MTTTPLVAARGRPAVPEEELKRQVLRAAAHLLTTRGYAAATIEAVAREAGVAKKTVYRFVSNREELVGAIVGSWTDEFAGGFAAPDEAGLPAAERLALRLEAVARNVLCAEAVGMYRLLIGEFPGREAALADYARYGIERGRRFLAEWLAAEEETDPVMMADLLLSMCIAEPLRQMALGLCGPWPEGGGAARIRAAVSLWDAAR</sequence>
<evidence type="ECO:0000259" key="5">
    <source>
        <dbReference type="PROSITE" id="PS50977"/>
    </source>
</evidence>
<accession>A0A918P5C6</accession>
<gene>
    <name evidence="6" type="ORF">GCM10011289_31230</name>
</gene>
<evidence type="ECO:0000256" key="4">
    <source>
        <dbReference type="PROSITE-ProRule" id="PRU00335"/>
    </source>
</evidence>
<evidence type="ECO:0000256" key="3">
    <source>
        <dbReference type="ARBA" id="ARBA00023163"/>
    </source>
</evidence>
<name>A0A918P5C6_9NEIS</name>
<dbReference type="PANTHER" id="PTHR30055:SF234">
    <property type="entry name" value="HTH-TYPE TRANSCRIPTIONAL REGULATOR BETI"/>
    <property type="match status" value="1"/>
</dbReference>
<dbReference type="Pfam" id="PF00440">
    <property type="entry name" value="TetR_N"/>
    <property type="match status" value="1"/>
</dbReference>
<reference evidence="6" key="1">
    <citation type="journal article" date="2014" name="Int. J. Syst. Evol. Microbiol.">
        <title>Complete genome sequence of Corynebacterium casei LMG S-19264T (=DSM 44701T), isolated from a smear-ripened cheese.</title>
        <authorList>
            <consortium name="US DOE Joint Genome Institute (JGI-PGF)"/>
            <person name="Walter F."/>
            <person name="Albersmeier A."/>
            <person name="Kalinowski J."/>
            <person name="Ruckert C."/>
        </authorList>
    </citation>
    <scope>NUCLEOTIDE SEQUENCE</scope>
    <source>
        <strain evidence="6">KCTC 32182</strain>
    </source>
</reference>
<protein>
    <submittedName>
        <fullName evidence="6">TetR family transcriptional regulator</fullName>
    </submittedName>
</protein>
<reference evidence="6" key="2">
    <citation type="submission" date="2020-09" db="EMBL/GenBank/DDBJ databases">
        <authorList>
            <person name="Sun Q."/>
            <person name="Kim S."/>
        </authorList>
    </citation>
    <scope>NUCLEOTIDE SEQUENCE</scope>
    <source>
        <strain evidence="6">KCTC 32182</strain>
    </source>
</reference>
<keyword evidence="2 4" id="KW-0238">DNA-binding</keyword>
<dbReference type="GO" id="GO:0000976">
    <property type="term" value="F:transcription cis-regulatory region binding"/>
    <property type="evidence" value="ECO:0007669"/>
    <property type="project" value="TreeGrafter"/>
</dbReference>
<dbReference type="GO" id="GO:0003700">
    <property type="term" value="F:DNA-binding transcription factor activity"/>
    <property type="evidence" value="ECO:0007669"/>
    <property type="project" value="TreeGrafter"/>
</dbReference>
<feature type="domain" description="HTH tetR-type" evidence="5">
    <location>
        <begin position="18"/>
        <end position="78"/>
    </location>
</feature>
<dbReference type="AlphaFoldDB" id="A0A918P5C6"/>
<keyword evidence="1" id="KW-0805">Transcription regulation</keyword>
<dbReference type="PANTHER" id="PTHR30055">
    <property type="entry name" value="HTH-TYPE TRANSCRIPTIONAL REGULATOR RUTR"/>
    <property type="match status" value="1"/>
</dbReference>